<dbReference type="InterPro" id="IPR002347">
    <property type="entry name" value="SDR_fam"/>
</dbReference>
<dbReference type="KEGG" id="ksc:CD178_03399"/>
<dbReference type="PANTHER" id="PTHR43431:SF7">
    <property type="entry name" value="OXIDOREDUCTASE, SHORT CHAIN DEHYDROGENASE_REDUCTASE FAMILY (AFU_ORTHOLOGUE AFUA_5G14000)"/>
    <property type="match status" value="1"/>
</dbReference>
<dbReference type="InterPro" id="IPR036291">
    <property type="entry name" value="NAD(P)-bd_dom_sf"/>
</dbReference>
<dbReference type="RefSeq" id="WP_102326207.1">
    <property type="nucleotide sequence ID" value="NZ_CP023039.1"/>
</dbReference>
<dbReference type="Pfam" id="PF00106">
    <property type="entry name" value="adh_short"/>
    <property type="match status" value="1"/>
</dbReference>
<evidence type="ECO:0000313" key="1">
    <source>
        <dbReference type="EMBL" id="AXY24143.1"/>
    </source>
</evidence>
<dbReference type="OrthoDB" id="5513072at2"/>
<dbReference type="EMBL" id="CP023039">
    <property type="protein sequence ID" value="AXY24143.1"/>
    <property type="molecule type" value="Genomic_DNA"/>
</dbReference>
<accession>A0A347WH00</accession>
<keyword evidence="1" id="KW-0560">Oxidoreductase</keyword>
<keyword evidence="1" id="KW-0614">Plasmid</keyword>
<name>A0A347WH00_9PROT</name>
<dbReference type="GO" id="GO:0008667">
    <property type="term" value="F:2,3-dihydro-2,3-dihydroxybenzoate dehydrogenase activity"/>
    <property type="evidence" value="ECO:0007669"/>
    <property type="project" value="UniProtKB-EC"/>
</dbReference>
<gene>
    <name evidence="1" type="primary">dhbA</name>
    <name evidence="1" type="ORF">CD178_03399</name>
</gene>
<protein>
    <submittedName>
        <fullName evidence="1">2,3-dihydro-2,3-dihydroxybenzoate dehydrogenase</fullName>
        <ecNumber evidence="1">1.3.1.28</ecNumber>
    </submittedName>
</protein>
<reference evidence="1 2" key="1">
    <citation type="submission" date="2017-08" db="EMBL/GenBank/DDBJ databases">
        <title>Complete genome sequence of Gluconacetobacter saccharivorans CV1 isolated from Fermented Vinegar.</title>
        <authorList>
            <person name="Kim S.-Y."/>
        </authorList>
    </citation>
    <scope>NUCLEOTIDE SEQUENCE [LARGE SCALE GENOMIC DNA]</scope>
    <source>
        <strain evidence="1 2">CV1</strain>
        <plasmid evidence="1 2">unnamed3</plasmid>
    </source>
</reference>
<proteinExistence type="predicted"/>
<dbReference type="Gene3D" id="3.40.50.720">
    <property type="entry name" value="NAD(P)-binding Rossmann-like Domain"/>
    <property type="match status" value="1"/>
</dbReference>
<dbReference type="EC" id="1.3.1.28" evidence="1"/>
<sequence>MHVSSETHPLVVICGYGPGVSHAVAQQWARSGYRLALVARNREKLDKAAAQFKVEGIEAHAYSANLADPEAVTRTIAQIEADLGAISTLHWNAFTYAAGNLLEATTVELQSLLDITLHGFFAAVRAALSGLRAQKGEVLVTGGGFGFFDDEVDAFVARIGAMGGAVAKAALHKAVGVLHQKLAADDVYVGEVVINSMVKNTSFEDSTSTLLPETVAAMFWDLHMSRKAVSITTI</sequence>
<dbReference type="GeneID" id="98314956"/>
<dbReference type="AlphaFoldDB" id="A0A347WH00"/>
<organism evidence="1 2">
    <name type="scientific">Komagataeibacter saccharivorans</name>
    <dbReference type="NCBI Taxonomy" id="265959"/>
    <lineage>
        <taxon>Bacteria</taxon>
        <taxon>Pseudomonadati</taxon>
        <taxon>Pseudomonadota</taxon>
        <taxon>Alphaproteobacteria</taxon>
        <taxon>Acetobacterales</taxon>
        <taxon>Acetobacteraceae</taxon>
        <taxon>Komagataeibacter</taxon>
    </lineage>
</organism>
<evidence type="ECO:0000313" key="2">
    <source>
        <dbReference type="Proteomes" id="UP000264120"/>
    </source>
</evidence>
<dbReference type="SUPFAM" id="SSF51735">
    <property type="entry name" value="NAD(P)-binding Rossmann-fold domains"/>
    <property type="match status" value="1"/>
</dbReference>
<dbReference type="Proteomes" id="UP000264120">
    <property type="component" value="Plasmid unnamed3"/>
</dbReference>
<keyword evidence="2" id="KW-1185">Reference proteome</keyword>
<dbReference type="PANTHER" id="PTHR43431">
    <property type="entry name" value="OXIDOREDUCTASE, SHORT CHAIN DEHYDROGENASE/REDUCTASE FAMILY (AFU_ORTHOLOGUE AFUA_5G14000)"/>
    <property type="match status" value="1"/>
</dbReference>
<geneLocation type="plasmid" evidence="1 2">
    <name>unnamed3</name>
</geneLocation>